<keyword evidence="5" id="KW-1185">Reference proteome</keyword>
<dbReference type="SUPFAM" id="SSF53756">
    <property type="entry name" value="UDP-Glycosyltransferase/glycogen phosphorylase"/>
    <property type="match status" value="1"/>
</dbReference>
<dbReference type="Pfam" id="PF00534">
    <property type="entry name" value="Glycos_transf_1"/>
    <property type="match status" value="1"/>
</dbReference>
<gene>
    <name evidence="4" type="ORF">SAMN05421666_1582</name>
</gene>
<dbReference type="InterPro" id="IPR028098">
    <property type="entry name" value="Glyco_trans_4-like_N"/>
</dbReference>
<feature type="domain" description="Glycosyl transferase family 1" evidence="2">
    <location>
        <begin position="182"/>
        <end position="341"/>
    </location>
</feature>
<protein>
    <submittedName>
        <fullName evidence="4">Glycosyltransferase involved in cell wall bisynthesis</fullName>
    </submittedName>
</protein>
<reference evidence="4 5" key="1">
    <citation type="submission" date="2017-01" db="EMBL/GenBank/DDBJ databases">
        <authorList>
            <person name="Mah S.A."/>
            <person name="Swanson W.J."/>
            <person name="Moy G.W."/>
            <person name="Vacquier V.D."/>
        </authorList>
    </citation>
    <scope>NUCLEOTIDE SEQUENCE [LARGE SCALE GENOMIC DNA]</scope>
    <source>
        <strain evidence="4 5">DSM 29590</strain>
    </source>
</reference>
<dbReference type="CDD" id="cd03801">
    <property type="entry name" value="GT4_PimA-like"/>
    <property type="match status" value="1"/>
</dbReference>
<dbReference type="OrthoDB" id="9790710at2"/>
<dbReference type="EMBL" id="FTNV01000001">
    <property type="protein sequence ID" value="SIS06486.1"/>
    <property type="molecule type" value="Genomic_DNA"/>
</dbReference>
<accession>A0A1N7G217</accession>
<keyword evidence="1 4" id="KW-0808">Transferase</keyword>
<evidence type="ECO:0000259" key="3">
    <source>
        <dbReference type="Pfam" id="PF13439"/>
    </source>
</evidence>
<proteinExistence type="predicted"/>
<dbReference type="GO" id="GO:0009103">
    <property type="term" value="P:lipopolysaccharide biosynthetic process"/>
    <property type="evidence" value="ECO:0007669"/>
    <property type="project" value="TreeGrafter"/>
</dbReference>
<dbReference type="STRING" id="573024.SAMN05216208_0554"/>
<dbReference type="AlphaFoldDB" id="A0A1N7G217"/>
<feature type="domain" description="Glycosyltransferase subfamily 4-like N-terminal" evidence="3">
    <location>
        <begin position="98"/>
        <end position="170"/>
    </location>
</feature>
<sequence>MPADRPQNSPAYSASACKAAFAIPGDLTSPTGGYHYDRRLLEALRAIGHRTEHIALPGGFPFPSGAEMAEAAAQLAAVPQDSALMIDGLALGAMDTGALDALRAPLVALVHHPLAHESGLPAPEAQRLRALERANLERAAHILVPSPHIKEVLVANYAVPAARVTVIRPGRPDAVRVPARAKAKDGPPLILSVGILHPRKGHDVLIAALAQIADLPWRAVIVGAPWEPGHDAALARQIEAAGLGARITLAGRVPRSELDALYASAHIFALATRYEGYGIVFDEALIHGLPIAATTAGAVPGTVPPGAGRLVPPEDAHAFAGALRSMLSDVRAYADMAAEAARVGAALPGWDDAARAVGRILTRALEEHR</sequence>
<evidence type="ECO:0000313" key="4">
    <source>
        <dbReference type="EMBL" id="SIS06486.1"/>
    </source>
</evidence>
<dbReference type="PANTHER" id="PTHR46401">
    <property type="entry name" value="GLYCOSYLTRANSFERASE WBBK-RELATED"/>
    <property type="match status" value="1"/>
</dbReference>
<dbReference type="Proteomes" id="UP000186019">
    <property type="component" value="Unassembled WGS sequence"/>
</dbReference>
<evidence type="ECO:0000256" key="1">
    <source>
        <dbReference type="ARBA" id="ARBA00022679"/>
    </source>
</evidence>
<evidence type="ECO:0000313" key="5">
    <source>
        <dbReference type="Proteomes" id="UP000186019"/>
    </source>
</evidence>
<name>A0A1N7G217_9RHOB</name>
<dbReference type="GO" id="GO:0016757">
    <property type="term" value="F:glycosyltransferase activity"/>
    <property type="evidence" value="ECO:0007669"/>
    <property type="project" value="InterPro"/>
</dbReference>
<dbReference type="Pfam" id="PF13439">
    <property type="entry name" value="Glyco_transf_4"/>
    <property type="match status" value="1"/>
</dbReference>
<dbReference type="PANTHER" id="PTHR46401:SF2">
    <property type="entry name" value="GLYCOSYLTRANSFERASE WBBK-RELATED"/>
    <property type="match status" value="1"/>
</dbReference>
<dbReference type="InterPro" id="IPR001296">
    <property type="entry name" value="Glyco_trans_1"/>
</dbReference>
<evidence type="ECO:0000259" key="2">
    <source>
        <dbReference type="Pfam" id="PF00534"/>
    </source>
</evidence>
<dbReference type="Gene3D" id="3.40.50.2000">
    <property type="entry name" value="Glycogen Phosphorylase B"/>
    <property type="match status" value="2"/>
</dbReference>
<dbReference type="PROSITE" id="PS51257">
    <property type="entry name" value="PROKAR_LIPOPROTEIN"/>
    <property type="match status" value="1"/>
</dbReference>
<organism evidence="4 5">
    <name type="scientific">Roseovarius nanhaiticus</name>
    <dbReference type="NCBI Taxonomy" id="573024"/>
    <lineage>
        <taxon>Bacteria</taxon>
        <taxon>Pseudomonadati</taxon>
        <taxon>Pseudomonadota</taxon>
        <taxon>Alphaproteobacteria</taxon>
        <taxon>Rhodobacterales</taxon>
        <taxon>Roseobacteraceae</taxon>
        <taxon>Roseovarius</taxon>
    </lineage>
</organism>